<organism evidence="1">
    <name type="scientific">Nymphaea colorata</name>
    <name type="common">pocket water lily</name>
    <dbReference type="NCBI Taxonomy" id="210225"/>
    <lineage>
        <taxon>Eukaryota</taxon>
        <taxon>Viridiplantae</taxon>
        <taxon>Streptophyta</taxon>
        <taxon>Embryophyta</taxon>
        <taxon>Tracheophyta</taxon>
        <taxon>Spermatophyta</taxon>
        <taxon>Magnoliopsida</taxon>
        <taxon>Nymphaeales</taxon>
        <taxon>Nymphaeaceae</taxon>
        <taxon>Nymphaea</taxon>
    </lineage>
</organism>
<name>A0A5K1F291_9MAGN</name>
<protein>
    <submittedName>
        <fullName evidence="1">Uncharacterized protein</fullName>
    </submittedName>
</protein>
<dbReference type="EMBL" id="LR721785">
    <property type="protein sequence ID" value="VVW58192.1"/>
    <property type="molecule type" value="Genomic_DNA"/>
</dbReference>
<reference evidence="1" key="1">
    <citation type="submission" date="2019-09" db="EMBL/GenBank/DDBJ databases">
        <authorList>
            <person name="Zhang L."/>
        </authorList>
    </citation>
    <scope>NUCLEOTIDE SEQUENCE</scope>
</reference>
<evidence type="ECO:0000313" key="1">
    <source>
        <dbReference type="EMBL" id="VVW58192.1"/>
    </source>
</evidence>
<accession>A0A5K1F291</accession>
<dbReference type="AlphaFoldDB" id="A0A5K1F291"/>
<gene>
    <name evidence="1" type="ORF">NYM_LOCUS23466</name>
</gene>
<dbReference type="Gramene" id="NC7G0246600.1">
    <property type="protein sequence ID" value="NC7G0246600.1:cds"/>
    <property type="gene ID" value="NC7G0246600"/>
</dbReference>
<sequence length="68" mass="7919">MGDLEVAQQLSEEHVRLEFDGSRLRFIWQNWKGEEIFRCNATPRCGFVEQDDDWIYPPGTTLGSNETV</sequence>
<proteinExistence type="predicted"/>